<organism evidence="1">
    <name type="scientific">marine sediment metagenome</name>
    <dbReference type="NCBI Taxonomy" id="412755"/>
    <lineage>
        <taxon>unclassified sequences</taxon>
        <taxon>metagenomes</taxon>
        <taxon>ecological metagenomes</taxon>
    </lineage>
</organism>
<proteinExistence type="predicted"/>
<dbReference type="EMBL" id="LAZR01059801">
    <property type="protein sequence ID" value="KKK67030.1"/>
    <property type="molecule type" value="Genomic_DNA"/>
</dbReference>
<name>A0A0F8Y0G0_9ZZZZ</name>
<evidence type="ECO:0000313" key="1">
    <source>
        <dbReference type="EMBL" id="KKK67030.1"/>
    </source>
</evidence>
<accession>A0A0F8Y0G0</accession>
<gene>
    <name evidence="1" type="ORF">LCGC14_2958150</name>
</gene>
<sequence>MLGSLETGKSLDGLKLKINQIKRDLSQLEESNKPMPELINSTNLLRSNEILTKTNEKKTELLNAYESYFKDLESVLKKFKLVLVT</sequence>
<dbReference type="AlphaFoldDB" id="A0A0F8Y0G0"/>
<comment type="caution">
    <text evidence="1">The sequence shown here is derived from an EMBL/GenBank/DDBJ whole genome shotgun (WGS) entry which is preliminary data.</text>
</comment>
<reference evidence="1" key="1">
    <citation type="journal article" date="2015" name="Nature">
        <title>Complex archaea that bridge the gap between prokaryotes and eukaryotes.</title>
        <authorList>
            <person name="Spang A."/>
            <person name="Saw J.H."/>
            <person name="Jorgensen S.L."/>
            <person name="Zaremba-Niedzwiedzka K."/>
            <person name="Martijn J."/>
            <person name="Lind A.E."/>
            <person name="van Eijk R."/>
            <person name="Schleper C."/>
            <person name="Guy L."/>
            <person name="Ettema T.J."/>
        </authorList>
    </citation>
    <scope>NUCLEOTIDE SEQUENCE</scope>
</reference>
<protein>
    <submittedName>
        <fullName evidence="1">Uncharacterized protein</fullName>
    </submittedName>
</protein>